<evidence type="ECO:0000313" key="2">
    <source>
        <dbReference type="Proteomes" id="UP000218263"/>
    </source>
</evidence>
<accession>A0A120MY40</accession>
<evidence type="ECO:0000313" key="1">
    <source>
        <dbReference type="EMBL" id="BAU52484.1"/>
    </source>
</evidence>
<gene>
    <name evidence="1" type="ORF">MgSA37_00645</name>
</gene>
<proteinExistence type="predicted"/>
<dbReference type="Proteomes" id="UP000218263">
    <property type="component" value="Chromosome"/>
</dbReference>
<dbReference type="KEGG" id="mgot:MgSA37_00645"/>
<organism evidence="1 2">
    <name type="scientific">Mucilaginibacter gotjawali</name>
    <dbReference type="NCBI Taxonomy" id="1550579"/>
    <lineage>
        <taxon>Bacteria</taxon>
        <taxon>Pseudomonadati</taxon>
        <taxon>Bacteroidota</taxon>
        <taxon>Sphingobacteriia</taxon>
        <taxon>Sphingobacteriales</taxon>
        <taxon>Sphingobacteriaceae</taxon>
        <taxon>Mucilaginibacter</taxon>
    </lineage>
</organism>
<dbReference type="OrthoDB" id="799347at2"/>
<dbReference type="AlphaFoldDB" id="A0A120MY40"/>
<name>A0A120MY40_9SPHI</name>
<keyword evidence="2" id="KW-1185">Reference proteome</keyword>
<dbReference type="EMBL" id="AP017313">
    <property type="protein sequence ID" value="BAU52484.1"/>
    <property type="molecule type" value="Genomic_DNA"/>
</dbReference>
<protein>
    <submittedName>
        <fullName evidence="1">Uncharacterized protein</fullName>
    </submittedName>
</protein>
<reference evidence="1 2" key="1">
    <citation type="submission" date="2015-12" db="EMBL/GenBank/DDBJ databases">
        <title>Genome sequence of Mucilaginibacter gotjawali.</title>
        <authorList>
            <person name="Lee J.S."/>
            <person name="Lee K.C."/>
            <person name="Kim K.K."/>
            <person name="Lee B.W."/>
        </authorList>
    </citation>
    <scope>NUCLEOTIDE SEQUENCE [LARGE SCALE GENOMIC DNA]</scope>
    <source>
        <strain evidence="1 2">SA3-7</strain>
    </source>
</reference>
<dbReference type="RefSeq" id="WP_096349807.1">
    <property type="nucleotide sequence ID" value="NZ_AP017313.1"/>
</dbReference>
<sequence>MTTEVIRERLYDYIRVADDKKIEAIYTLLEDQIIPGHHWSEDEEFVAELDERVRRYEAGIDPAFSIEEAKSLLNEMKKEYQKSLKK</sequence>